<dbReference type="InterPro" id="IPR036116">
    <property type="entry name" value="FN3_sf"/>
</dbReference>
<dbReference type="SUPFAM" id="SSF49265">
    <property type="entry name" value="Fibronectin type III"/>
    <property type="match status" value="1"/>
</dbReference>
<dbReference type="CDD" id="cd00063">
    <property type="entry name" value="FN3"/>
    <property type="match status" value="1"/>
</dbReference>
<dbReference type="OrthoDB" id="2428204at2759"/>
<evidence type="ECO:0000259" key="2">
    <source>
        <dbReference type="PROSITE" id="PS50200"/>
    </source>
</evidence>
<dbReference type="GeneID" id="117646126"/>
<accession>A0A6P8Z7D2</accession>
<dbReference type="GO" id="GO:0007165">
    <property type="term" value="P:signal transduction"/>
    <property type="evidence" value="ECO:0007669"/>
    <property type="project" value="InterPro"/>
</dbReference>
<keyword evidence="4" id="KW-1185">Reference proteome</keyword>
<dbReference type="CDD" id="cd17117">
    <property type="entry name" value="RA_ANKFN1_like"/>
    <property type="match status" value="1"/>
</dbReference>
<dbReference type="CTD" id="42676"/>
<name>A0A6P8Z7D2_THRPL</name>
<dbReference type="PROSITE" id="PS50200">
    <property type="entry name" value="RA"/>
    <property type="match status" value="1"/>
</dbReference>
<dbReference type="RefSeq" id="XP_034242737.1">
    <property type="nucleotide sequence ID" value="XM_034386846.1"/>
</dbReference>
<dbReference type="InterPro" id="IPR000159">
    <property type="entry name" value="RA_dom"/>
</dbReference>
<evidence type="ECO:0000313" key="5">
    <source>
        <dbReference type="RefSeq" id="XP_034242737.1"/>
    </source>
</evidence>
<dbReference type="Gene3D" id="3.10.20.90">
    <property type="entry name" value="Phosphatidylinositol 3-kinase Catalytic Subunit, Chain A, domain 1"/>
    <property type="match status" value="1"/>
</dbReference>
<dbReference type="InterPro" id="IPR013783">
    <property type="entry name" value="Ig-like_fold"/>
</dbReference>
<proteinExistence type="predicted"/>
<dbReference type="GO" id="GO:0061172">
    <property type="term" value="P:regulation of establishment of bipolar cell polarity"/>
    <property type="evidence" value="ECO:0007669"/>
    <property type="project" value="TreeGrafter"/>
</dbReference>
<evidence type="ECO:0000313" key="4">
    <source>
        <dbReference type="Proteomes" id="UP000515158"/>
    </source>
</evidence>
<sequence length="876" mass="96675">MLMGFEQARCPDEPFLVAVDVTGTHSVTVRFQEAETLDSQICTKFKVEWSCSPDFSILAGERQVLEITHSECHISDLVQGQRYYFRVSCGNLRGYSNSVLSSPPSVVPSSWRDVDGKEARFTGVSLKVLDNLFTDMRKARPEFAAEIKDIQESSSPGGETPNVQRRKKTTIKQLFTAASKFQKNLRRGVYLSCILYHEDKVLVTNEDFLPVIEVDETYPSCIYNDFHWLMKVACTWDDVKSLRQDMEKSLNSSSIHFRMKLLQAAAQMQTALCIQDLGQLYHKPLRDSQGTLVISMINYVRSPKSVSVLNSRWLPIGKVVKKASNHDDPNVGEILMASIQEQIMYHQVSSIRLSRGLYLGFLKMHSSVDLIQVVVPSKTPNVLPHCKIRDNPHVSAEEWGGLKCLKGKLSVAVASKSEKNNLEENQSSSMEELASSAFQSEQQRVFVDLVASTARRLFSYMEISPEESHMHRLYDVEVVDLTPEVSFLVAVPPAESACAVPGQRDMLLQRGDLLSLPLQVFEMVHLASYQHNIICRYSRLSCILELDMLLAQHSLREAFSTAEVSQAKERLWKLQEIDSQLNAVKKGIRWLMDLVTFTRDRGCQPVSGSPGIPMRTLLAIGAPSKGKDGSMKGLPNSRSEDTLLLSSSQRAHSLGHQRSRSSVLTASVSATTSPLLSVRSSVVGGQAVPVGSAMSVSGLSTGSGVSAISGNMTATSESQHSLSSEDSAVVNLGNNMNKNPPEEEDDEGGAGSVVVPIPSSGILQVYAAYKTGLASGTSLKVHVTPQTSAREVVDLVVKQLNLAAVLKGKGGPIYSEDRLDNFCLVAVIGARERCLRDDFKPLQLQNPWRKGRLYVRQKHDVLAALDQCARRPTAFL</sequence>
<feature type="domain" description="Fibronectin type-III" evidence="3">
    <location>
        <begin position="11"/>
        <end position="109"/>
    </location>
</feature>
<reference evidence="5" key="1">
    <citation type="submission" date="2025-08" db="UniProtKB">
        <authorList>
            <consortium name="RefSeq"/>
        </authorList>
    </citation>
    <scope>IDENTIFICATION</scope>
    <source>
        <tissue evidence="5">Total insect</tissue>
    </source>
</reference>
<dbReference type="InterPro" id="IPR039269">
    <property type="entry name" value="ANKFN1"/>
</dbReference>
<evidence type="ECO:0000259" key="3">
    <source>
        <dbReference type="PROSITE" id="PS50853"/>
    </source>
</evidence>
<feature type="region of interest" description="Disordered" evidence="1">
    <location>
        <begin position="734"/>
        <end position="753"/>
    </location>
</feature>
<dbReference type="GO" id="GO:0000132">
    <property type="term" value="P:establishment of mitotic spindle orientation"/>
    <property type="evidence" value="ECO:0007669"/>
    <property type="project" value="TreeGrafter"/>
</dbReference>
<organism evidence="5">
    <name type="scientific">Thrips palmi</name>
    <name type="common">Melon thrips</name>
    <dbReference type="NCBI Taxonomy" id="161013"/>
    <lineage>
        <taxon>Eukaryota</taxon>
        <taxon>Metazoa</taxon>
        <taxon>Ecdysozoa</taxon>
        <taxon>Arthropoda</taxon>
        <taxon>Hexapoda</taxon>
        <taxon>Insecta</taxon>
        <taxon>Pterygota</taxon>
        <taxon>Neoptera</taxon>
        <taxon>Paraneoptera</taxon>
        <taxon>Thysanoptera</taxon>
        <taxon>Terebrantia</taxon>
        <taxon>Thripoidea</taxon>
        <taxon>Thripidae</taxon>
        <taxon>Thrips</taxon>
    </lineage>
</organism>
<evidence type="ECO:0000256" key="1">
    <source>
        <dbReference type="SAM" id="MobiDB-lite"/>
    </source>
</evidence>
<protein>
    <submittedName>
        <fullName evidence="5">Ankyrin repeat and fibronectin type-III domain-containing protein 1 isoform X2</fullName>
    </submittedName>
</protein>
<dbReference type="SMART" id="SM00060">
    <property type="entry name" value="FN3"/>
    <property type="match status" value="1"/>
</dbReference>
<dbReference type="GO" id="GO:0005819">
    <property type="term" value="C:spindle"/>
    <property type="evidence" value="ECO:0007669"/>
    <property type="project" value="TreeGrafter"/>
</dbReference>
<feature type="domain" description="Ras-associating" evidence="2">
    <location>
        <begin position="759"/>
        <end position="860"/>
    </location>
</feature>
<dbReference type="PANTHER" id="PTHR21437">
    <property type="entry name" value="WIDE AWAKE"/>
    <property type="match status" value="1"/>
</dbReference>
<gene>
    <name evidence="5" type="primary">LOC117646126</name>
</gene>
<dbReference type="Proteomes" id="UP000515158">
    <property type="component" value="Unplaced"/>
</dbReference>
<dbReference type="PANTHER" id="PTHR21437:SF1">
    <property type="entry name" value="WIDE AWAKE"/>
    <property type="match status" value="1"/>
</dbReference>
<dbReference type="InterPro" id="IPR003961">
    <property type="entry name" value="FN3_dom"/>
</dbReference>
<dbReference type="Gene3D" id="2.60.40.10">
    <property type="entry name" value="Immunoglobulins"/>
    <property type="match status" value="1"/>
</dbReference>
<dbReference type="PROSITE" id="PS50853">
    <property type="entry name" value="FN3"/>
    <property type="match status" value="1"/>
</dbReference>
<dbReference type="SMART" id="SM00314">
    <property type="entry name" value="RA"/>
    <property type="match status" value="1"/>
</dbReference>
<dbReference type="AlphaFoldDB" id="A0A6P8Z7D2"/>